<dbReference type="InParanoid" id="A0A2J6T4G5"/>
<protein>
    <submittedName>
        <fullName evidence="3">Uncharacterized protein</fullName>
    </submittedName>
</protein>
<dbReference type="STRING" id="1095630.A0A2J6T4G5"/>
<keyword evidence="2" id="KW-1133">Transmembrane helix</keyword>
<feature type="transmembrane region" description="Helical" evidence="2">
    <location>
        <begin position="195"/>
        <end position="224"/>
    </location>
</feature>
<feature type="transmembrane region" description="Helical" evidence="2">
    <location>
        <begin position="102"/>
        <end position="124"/>
    </location>
</feature>
<feature type="region of interest" description="Disordered" evidence="1">
    <location>
        <begin position="32"/>
        <end position="51"/>
    </location>
</feature>
<keyword evidence="4" id="KW-1185">Reference proteome</keyword>
<evidence type="ECO:0000256" key="2">
    <source>
        <dbReference type="SAM" id="Phobius"/>
    </source>
</evidence>
<accession>A0A2J6T4G5</accession>
<gene>
    <name evidence="3" type="ORF">K444DRAFT_691474</name>
</gene>
<keyword evidence="2" id="KW-0472">Membrane</keyword>
<proteinExistence type="predicted"/>
<dbReference type="PANTHER" id="PTHR35394:SF5">
    <property type="entry name" value="DUF3176 DOMAIN-CONTAINING PROTEIN"/>
    <property type="match status" value="1"/>
</dbReference>
<dbReference type="AlphaFoldDB" id="A0A2J6T4G5"/>
<keyword evidence="2" id="KW-0812">Transmembrane</keyword>
<sequence>MATLKRKPLLPTADRSSSETLLGSFYSRNDDLDNLPENSTEIEIPGSHTTGFRSTKITSTAVASPVAFNRQDIKDISPKEEPFTHAKYPSSQRYRIFWYWKWELAALGLAVGLLAAITALLMSFNGQRVPDWGYSINLSTLLALLATILRAVIVMIIGQIILQAKWTWYSGDRSRPLQHLQDFDRGSRGTVGSAFLLPTVLGGSFVTALAALVMVFSLAIGPFVQQAIKTTSCVHPVLGMTASLPSAHFVPRQVLFGRGNINTEPLSELNNSVFECLTGGVDAVENQIGTCSTSNCTFPNGDPIDASTTSTVASSFSNVGMCSSCVDVSPLVESVETNMSSGLSTWSLPNGQSITSPKNWTAWGTVANVSINSDFLWLKSLLSPEFAQASQWAVAMVTSLVLSSSQCGDTAMPYCQTKMPFPNGHKMVGPIAAACALYPCIRRTVPSMTNNKLSEVLIDTTKLLPAVFDTFVNGPLGNITNELEFLSGILTGLNVTDPGSLLNYAEIQLPCRVNETIYTSQNASGAPNATTLLLYETFPNGTFQIKKVSAPEPCIYRQDPIFTSTVANILETFLPQTCFYNGLLDIECSGNIWEIGNEMYNLYRNANITVSAIHNYFESFAMALTNRFRSSFGSSVYVANTLSDLPEGEVQGVVWQDSVCTSAQWEWLLLPALLVLLTCFLLLWTVAESWRRRNIEPVWKENVLPALLYKDKFKETDKSALGEVSGQLPGGLNRQTDKLLEIDEMEAIAKSIKVRFHWSEGRGQEMKTFSIRTKENNTGKRN</sequence>
<dbReference type="Pfam" id="PF11374">
    <property type="entry name" value="DUF3176"/>
    <property type="match status" value="1"/>
</dbReference>
<feature type="compositionally biased region" description="Polar residues" evidence="1">
    <location>
        <begin position="36"/>
        <end position="51"/>
    </location>
</feature>
<reference evidence="3 4" key="1">
    <citation type="submission" date="2016-04" db="EMBL/GenBank/DDBJ databases">
        <title>A degradative enzymes factory behind the ericoid mycorrhizal symbiosis.</title>
        <authorList>
            <consortium name="DOE Joint Genome Institute"/>
            <person name="Martino E."/>
            <person name="Morin E."/>
            <person name="Grelet G."/>
            <person name="Kuo A."/>
            <person name="Kohler A."/>
            <person name="Daghino S."/>
            <person name="Barry K."/>
            <person name="Choi C."/>
            <person name="Cichocki N."/>
            <person name="Clum A."/>
            <person name="Copeland A."/>
            <person name="Hainaut M."/>
            <person name="Haridas S."/>
            <person name="Labutti K."/>
            <person name="Lindquist E."/>
            <person name="Lipzen A."/>
            <person name="Khouja H.-R."/>
            <person name="Murat C."/>
            <person name="Ohm R."/>
            <person name="Olson A."/>
            <person name="Spatafora J."/>
            <person name="Veneault-Fourrey C."/>
            <person name="Henrissat B."/>
            <person name="Grigoriev I."/>
            <person name="Martin F."/>
            <person name="Perotto S."/>
        </authorList>
    </citation>
    <scope>NUCLEOTIDE SEQUENCE [LARGE SCALE GENOMIC DNA]</scope>
    <source>
        <strain evidence="3 4">E</strain>
    </source>
</reference>
<dbReference type="RefSeq" id="XP_024734821.1">
    <property type="nucleotide sequence ID" value="XM_024887793.1"/>
</dbReference>
<name>A0A2J6T4G5_9HELO</name>
<dbReference type="OrthoDB" id="5242705at2759"/>
<evidence type="ECO:0000256" key="1">
    <source>
        <dbReference type="SAM" id="MobiDB-lite"/>
    </source>
</evidence>
<feature type="transmembrane region" description="Helical" evidence="2">
    <location>
        <begin position="667"/>
        <end position="687"/>
    </location>
</feature>
<dbReference type="GeneID" id="36595869"/>
<dbReference type="PANTHER" id="PTHR35394">
    <property type="entry name" value="DUF3176 DOMAIN-CONTAINING PROTEIN"/>
    <property type="match status" value="1"/>
</dbReference>
<evidence type="ECO:0000313" key="4">
    <source>
        <dbReference type="Proteomes" id="UP000235371"/>
    </source>
</evidence>
<dbReference type="EMBL" id="KZ613843">
    <property type="protein sequence ID" value="PMD57917.1"/>
    <property type="molecule type" value="Genomic_DNA"/>
</dbReference>
<feature type="transmembrane region" description="Helical" evidence="2">
    <location>
        <begin position="136"/>
        <end position="162"/>
    </location>
</feature>
<evidence type="ECO:0000313" key="3">
    <source>
        <dbReference type="EMBL" id="PMD57917.1"/>
    </source>
</evidence>
<dbReference type="Proteomes" id="UP000235371">
    <property type="component" value="Unassembled WGS sequence"/>
</dbReference>
<organism evidence="3 4">
    <name type="scientific">Hyaloscypha bicolor E</name>
    <dbReference type="NCBI Taxonomy" id="1095630"/>
    <lineage>
        <taxon>Eukaryota</taxon>
        <taxon>Fungi</taxon>
        <taxon>Dikarya</taxon>
        <taxon>Ascomycota</taxon>
        <taxon>Pezizomycotina</taxon>
        <taxon>Leotiomycetes</taxon>
        <taxon>Helotiales</taxon>
        <taxon>Hyaloscyphaceae</taxon>
        <taxon>Hyaloscypha</taxon>
        <taxon>Hyaloscypha bicolor</taxon>
    </lineage>
</organism>
<dbReference type="InterPro" id="IPR021514">
    <property type="entry name" value="DUF3176"/>
</dbReference>